<gene>
    <name evidence="15" type="primary">PDIA3</name>
    <name evidence="15" type="ORF">Ciccas_000106</name>
</gene>
<comment type="subcellular location">
    <subcellularLocation>
        <location evidence="2">Endoplasmic reticulum lumen</location>
    </subcellularLocation>
</comment>
<dbReference type="SUPFAM" id="SSF52833">
    <property type="entry name" value="Thioredoxin-like"/>
    <property type="match status" value="3"/>
</dbReference>
<feature type="chain" id="PRO_5044524877" description="Protein disulfide-isomerase" evidence="13">
    <location>
        <begin position="21"/>
        <end position="481"/>
    </location>
</feature>
<dbReference type="EMBL" id="JBJKFK010000005">
    <property type="protein sequence ID" value="KAL3321228.1"/>
    <property type="molecule type" value="Genomic_DNA"/>
</dbReference>
<dbReference type="Proteomes" id="UP001626550">
    <property type="component" value="Unassembled WGS sequence"/>
</dbReference>
<evidence type="ECO:0000256" key="4">
    <source>
        <dbReference type="ARBA" id="ARBA00012723"/>
    </source>
</evidence>
<evidence type="ECO:0000256" key="7">
    <source>
        <dbReference type="ARBA" id="ARBA00022824"/>
    </source>
</evidence>
<keyword evidence="16" id="KW-1185">Reference proteome</keyword>
<keyword evidence="8 11" id="KW-1015">Disulfide bond</keyword>
<comment type="catalytic activity">
    <reaction evidence="1 13">
        <text>Catalyzes the rearrangement of -S-S- bonds in proteins.</text>
        <dbReference type="EC" id="5.3.4.1"/>
    </reaction>
</comment>
<evidence type="ECO:0000259" key="14">
    <source>
        <dbReference type="PROSITE" id="PS51352"/>
    </source>
</evidence>
<dbReference type="GO" id="GO:0003756">
    <property type="term" value="F:protein disulfide isomerase activity"/>
    <property type="evidence" value="ECO:0007669"/>
    <property type="project" value="UniProtKB-EC"/>
</dbReference>
<feature type="disulfide bond" description="Redox-active" evidence="11">
    <location>
        <begin position="393"/>
        <end position="396"/>
    </location>
</feature>
<reference evidence="15 16" key="1">
    <citation type="submission" date="2024-11" db="EMBL/GenBank/DDBJ databases">
        <title>Adaptive evolution of stress response genes in parasites aligns with host niche diversity.</title>
        <authorList>
            <person name="Hahn C."/>
            <person name="Resl P."/>
        </authorList>
    </citation>
    <scope>NUCLEOTIDE SEQUENCE [LARGE SCALE GENOMIC DNA]</scope>
    <source>
        <strain evidence="15">EGGRZ-B1_66</strain>
        <tissue evidence="15">Body</tissue>
    </source>
</reference>
<feature type="disulfide bond" description="Redox-active" evidence="11">
    <location>
        <begin position="51"/>
        <end position="54"/>
    </location>
</feature>
<evidence type="ECO:0000313" key="16">
    <source>
        <dbReference type="Proteomes" id="UP001626550"/>
    </source>
</evidence>
<dbReference type="PROSITE" id="PS51352">
    <property type="entry name" value="THIOREDOXIN_2"/>
    <property type="match status" value="2"/>
</dbReference>
<dbReference type="InterPro" id="IPR013766">
    <property type="entry name" value="Thioredoxin_domain"/>
</dbReference>
<dbReference type="FunFam" id="3.40.30.10:FF:000017">
    <property type="entry name" value="Protein disulfide-isomerase A4"/>
    <property type="match status" value="1"/>
</dbReference>
<dbReference type="NCBIfam" id="TIGR01126">
    <property type="entry name" value="pdi_dom"/>
    <property type="match status" value="2"/>
</dbReference>
<evidence type="ECO:0000256" key="3">
    <source>
        <dbReference type="ARBA" id="ARBA00006347"/>
    </source>
</evidence>
<comment type="similarity">
    <text evidence="3 12">Belongs to the protein disulfide isomerase family.</text>
</comment>
<sequence>MSHLLLFFVLTIFYVPISQAEDAYLELTEANFDSSMREHDLVLVKFYAEWCGHCQRMAPEFAEAAKTLKENDPPVQLVKVNCPNHQSVCEKYSVSGYPTLKIFRNGEFSEDYNGGRTANDIVRYMKSRAGPATRLLKSEADIDALRKETVSTFVAFVPNDNDADFKHFSSFASSNRDNFNFGYIISDKLRAVRRYLPLKIQTKMEAEFEEIKLPVSEDKLKEWMLENWGGLLHWKQEETTLFNSEKHPWVTVTFDLDYEKDPKGTNYIRNRLLKAIKDLNKSGLACKFAMISGELHSNILKSQFDIDWLKGKKPIVTVMDKKQKYIMSEEFSYDSFKDFVKKFESGKIEAHLKSEQEPEDQPDAVVKVVAKSFDKLVRDPTKFAMIEFFAPWCGHCKSLKPIYEELAQKLKDHKDIVIGAMDATVNDVPSDFTVKGFPTIYWVDKDNKIKQYEGGRDVKSFVSFIEKETKIDIKFEGKDEL</sequence>
<dbReference type="PANTHER" id="PTHR18929:SF132">
    <property type="entry name" value="PROTEIN DISULFIDE-ISOMERASE A3"/>
    <property type="match status" value="1"/>
</dbReference>
<organism evidence="15 16">
    <name type="scientific">Cichlidogyrus casuarinus</name>
    <dbReference type="NCBI Taxonomy" id="1844966"/>
    <lineage>
        <taxon>Eukaryota</taxon>
        <taxon>Metazoa</taxon>
        <taxon>Spiralia</taxon>
        <taxon>Lophotrochozoa</taxon>
        <taxon>Platyhelminthes</taxon>
        <taxon>Monogenea</taxon>
        <taxon>Monopisthocotylea</taxon>
        <taxon>Dactylogyridea</taxon>
        <taxon>Ancyrocephalidae</taxon>
        <taxon>Cichlidogyrus</taxon>
    </lineage>
</organism>
<evidence type="ECO:0000256" key="13">
    <source>
        <dbReference type="RuleBase" id="RU361130"/>
    </source>
</evidence>
<dbReference type="CDD" id="cd02995">
    <property type="entry name" value="PDI_a_PDI_a'_C"/>
    <property type="match status" value="1"/>
</dbReference>
<evidence type="ECO:0000256" key="1">
    <source>
        <dbReference type="ARBA" id="ARBA00001182"/>
    </source>
</evidence>
<evidence type="ECO:0000313" key="15">
    <source>
        <dbReference type="EMBL" id="KAL3321228.1"/>
    </source>
</evidence>
<feature type="domain" description="Thioredoxin" evidence="14">
    <location>
        <begin position="14"/>
        <end position="130"/>
    </location>
</feature>
<accession>A0ABD2QNY9</accession>
<dbReference type="Pfam" id="PF00085">
    <property type="entry name" value="Thioredoxin"/>
    <property type="match status" value="2"/>
</dbReference>
<evidence type="ECO:0000256" key="11">
    <source>
        <dbReference type="PIRSR" id="PIRSR605792-51"/>
    </source>
</evidence>
<evidence type="ECO:0000256" key="5">
    <source>
        <dbReference type="ARBA" id="ARBA00022729"/>
    </source>
</evidence>
<evidence type="ECO:0000256" key="6">
    <source>
        <dbReference type="ARBA" id="ARBA00022737"/>
    </source>
</evidence>
<dbReference type="EC" id="5.3.4.1" evidence="4 13"/>
<dbReference type="PANTHER" id="PTHR18929">
    <property type="entry name" value="PROTEIN DISULFIDE ISOMERASE"/>
    <property type="match status" value="1"/>
</dbReference>
<feature type="signal peptide" evidence="13">
    <location>
        <begin position="1"/>
        <end position="20"/>
    </location>
</feature>
<dbReference type="InterPro" id="IPR005792">
    <property type="entry name" value="Prot_disulphide_isomerase"/>
</dbReference>
<dbReference type="InterPro" id="IPR036249">
    <property type="entry name" value="Thioredoxin-like_sf"/>
</dbReference>
<dbReference type="PRINTS" id="PR00421">
    <property type="entry name" value="THIOREDOXIN"/>
</dbReference>
<feature type="domain" description="Thioredoxin" evidence="14">
    <location>
        <begin position="350"/>
        <end position="470"/>
    </location>
</feature>
<proteinExistence type="inferred from homology"/>
<evidence type="ECO:0000256" key="8">
    <source>
        <dbReference type="ARBA" id="ARBA00023157"/>
    </source>
</evidence>
<name>A0ABD2QNY9_9PLAT</name>
<keyword evidence="9 13" id="KW-0413">Isomerase</keyword>
<keyword evidence="5 13" id="KW-0732">Signal</keyword>
<keyword evidence="6" id="KW-0677">Repeat</keyword>
<evidence type="ECO:0000256" key="12">
    <source>
        <dbReference type="RuleBase" id="RU004208"/>
    </source>
</evidence>
<dbReference type="Gene3D" id="3.40.30.10">
    <property type="entry name" value="Glutaredoxin"/>
    <property type="match status" value="4"/>
</dbReference>
<comment type="caution">
    <text evidence="15">The sequence shown here is derived from an EMBL/GenBank/DDBJ whole genome shotgun (WGS) entry which is preliminary data.</text>
</comment>
<dbReference type="InterPro" id="IPR005788">
    <property type="entry name" value="PDI_thioredoxin-like_dom"/>
</dbReference>
<evidence type="ECO:0000256" key="9">
    <source>
        <dbReference type="ARBA" id="ARBA00023235"/>
    </source>
</evidence>
<dbReference type="NCBIfam" id="TIGR01130">
    <property type="entry name" value="ER_PDI_fam"/>
    <property type="match status" value="1"/>
</dbReference>
<dbReference type="InterPro" id="IPR017937">
    <property type="entry name" value="Thioredoxin_CS"/>
</dbReference>
<keyword evidence="7" id="KW-0256">Endoplasmic reticulum</keyword>
<keyword evidence="10 11" id="KW-0676">Redox-active center</keyword>
<protein>
    <recommendedName>
        <fullName evidence="4 13">Protein disulfide-isomerase</fullName>
        <ecNumber evidence="4 13">5.3.4.1</ecNumber>
    </recommendedName>
</protein>
<dbReference type="AlphaFoldDB" id="A0ABD2QNY9"/>
<dbReference type="GO" id="GO:0005788">
    <property type="term" value="C:endoplasmic reticulum lumen"/>
    <property type="evidence" value="ECO:0007669"/>
    <property type="project" value="UniProtKB-SubCell"/>
</dbReference>
<evidence type="ECO:0000256" key="10">
    <source>
        <dbReference type="ARBA" id="ARBA00023284"/>
    </source>
</evidence>
<evidence type="ECO:0000256" key="2">
    <source>
        <dbReference type="ARBA" id="ARBA00004319"/>
    </source>
</evidence>
<dbReference type="CDD" id="cd02961">
    <property type="entry name" value="PDI_a_family"/>
    <property type="match status" value="1"/>
</dbReference>
<dbReference type="PROSITE" id="PS00194">
    <property type="entry name" value="THIOREDOXIN_1"/>
    <property type="match status" value="2"/>
</dbReference>